<feature type="transmembrane region" description="Helical" evidence="8">
    <location>
        <begin position="208"/>
        <end position="228"/>
    </location>
</feature>
<feature type="transmembrane region" description="Helical" evidence="8">
    <location>
        <begin position="253"/>
        <end position="281"/>
    </location>
</feature>
<dbReference type="GO" id="GO:0022857">
    <property type="term" value="F:transmembrane transporter activity"/>
    <property type="evidence" value="ECO:0007669"/>
    <property type="project" value="InterPro"/>
</dbReference>
<dbReference type="Proteomes" id="UP000046155">
    <property type="component" value="Unassembled WGS sequence"/>
</dbReference>
<dbReference type="GO" id="GO:0033214">
    <property type="term" value="P:siderophore-iron import into cell"/>
    <property type="evidence" value="ECO:0007669"/>
    <property type="project" value="TreeGrafter"/>
</dbReference>
<dbReference type="InterPro" id="IPR037294">
    <property type="entry name" value="ABC_BtuC-like"/>
</dbReference>
<dbReference type="GO" id="GO:0005886">
    <property type="term" value="C:plasma membrane"/>
    <property type="evidence" value="ECO:0007669"/>
    <property type="project" value="UniProtKB-SubCell"/>
</dbReference>
<dbReference type="AlphaFoldDB" id="A0A0B7MQG8"/>
<feature type="transmembrane region" description="Helical" evidence="8">
    <location>
        <begin position="76"/>
        <end position="97"/>
    </location>
</feature>
<dbReference type="FunFam" id="1.10.3470.10:FF:000001">
    <property type="entry name" value="Vitamin B12 ABC transporter permease BtuC"/>
    <property type="match status" value="1"/>
</dbReference>
<evidence type="ECO:0000256" key="4">
    <source>
        <dbReference type="ARBA" id="ARBA00022475"/>
    </source>
</evidence>
<dbReference type="CDD" id="cd06550">
    <property type="entry name" value="TM_ABC_iron-siderophores_like"/>
    <property type="match status" value="1"/>
</dbReference>
<dbReference type="EMBL" id="CDRZ01000276">
    <property type="protein sequence ID" value="CEO90221.1"/>
    <property type="molecule type" value="Genomic_DNA"/>
</dbReference>
<evidence type="ECO:0000256" key="1">
    <source>
        <dbReference type="ARBA" id="ARBA00004651"/>
    </source>
</evidence>
<keyword evidence="10" id="KW-1185">Reference proteome</keyword>
<keyword evidence="5 8" id="KW-0812">Transmembrane</keyword>
<organism evidence="9 10">
    <name type="scientific">Syntrophaceticus schinkii</name>
    <dbReference type="NCBI Taxonomy" id="499207"/>
    <lineage>
        <taxon>Bacteria</taxon>
        <taxon>Bacillati</taxon>
        <taxon>Bacillota</taxon>
        <taxon>Clostridia</taxon>
        <taxon>Thermoanaerobacterales</taxon>
        <taxon>Thermoanaerobacterales Family III. Incertae Sedis</taxon>
        <taxon>Syntrophaceticus</taxon>
    </lineage>
</organism>
<comment type="subcellular location">
    <subcellularLocation>
        <location evidence="1">Cell membrane</location>
        <topology evidence="1">Multi-pass membrane protein</topology>
    </subcellularLocation>
</comment>
<keyword evidence="6 8" id="KW-1133">Transmembrane helix</keyword>
<feature type="transmembrane region" description="Helical" evidence="8">
    <location>
        <begin position="12"/>
        <end position="33"/>
    </location>
</feature>
<dbReference type="SUPFAM" id="SSF81345">
    <property type="entry name" value="ABC transporter involved in vitamin B12 uptake, BtuC"/>
    <property type="match status" value="1"/>
</dbReference>
<evidence type="ECO:0000256" key="7">
    <source>
        <dbReference type="ARBA" id="ARBA00023136"/>
    </source>
</evidence>
<comment type="similarity">
    <text evidence="2">Belongs to the binding-protein-dependent transport system permease family. FecCD subfamily.</text>
</comment>
<dbReference type="Pfam" id="PF01032">
    <property type="entry name" value="FecCD"/>
    <property type="match status" value="1"/>
</dbReference>
<gene>
    <name evidence="9" type="primary">yvrB</name>
    <name evidence="9" type="ORF">SSCH_760015</name>
</gene>
<keyword evidence="4" id="KW-1003">Cell membrane</keyword>
<evidence type="ECO:0000313" key="10">
    <source>
        <dbReference type="Proteomes" id="UP000046155"/>
    </source>
</evidence>
<evidence type="ECO:0000256" key="8">
    <source>
        <dbReference type="SAM" id="Phobius"/>
    </source>
</evidence>
<evidence type="ECO:0000256" key="6">
    <source>
        <dbReference type="ARBA" id="ARBA00022989"/>
    </source>
</evidence>
<evidence type="ECO:0000256" key="2">
    <source>
        <dbReference type="ARBA" id="ARBA00007935"/>
    </source>
</evidence>
<dbReference type="PANTHER" id="PTHR30472">
    <property type="entry name" value="FERRIC ENTEROBACTIN TRANSPORT SYSTEM PERMEASE PROTEIN"/>
    <property type="match status" value="1"/>
</dbReference>
<feature type="transmembrane region" description="Helical" evidence="8">
    <location>
        <begin position="165"/>
        <end position="187"/>
    </location>
</feature>
<evidence type="ECO:0000256" key="3">
    <source>
        <dbReference type="ARBA" id="ARBA00022448"/>
    </source>
</evidence>
<feature type="transmembrane region" description="Helical" evidence="8">
    <location>
        <begin position="136"/>
        <end position="153"/>
    </location>
</feature>
<dbReference type="Gene3D" id="1.10.3470.10">
    <property type="entry name" value="ABC transporter involved in vitamin B12 uptake, BtuC"/>
    <property type="match status" value="1"/>
</dbReference>
<dbReference type="OrthoDB" id="9792889at2"/>
<feature type="transmembrane region" description="Helical" evidence="8">
    <location>
        <begin position="322"/>
        <end position="340"/>
    </location>
</feature>
<sequence>MHHSSTRSRSSLGILIVLLVVLIISVIFGVSFGSTTTSPLTTIKVLFAHIPGLSSWFSAPDAATDAIIYKIRLPRVVLAIFVGAALAVAGASLQGLLRNPLAEPYTIGVASGAAVGAALVIIFAGGGLLGAVSLPFAAFLGALLTGILVYRLAVVNGHLAVETLILAGVVMSSFMSAILSYLLTVAGHNLQQVIYWLMGSLGIRGSDYFIYTLPLLVAGIILLCFFGRDLNILTFGEEAAGQLGVSVERTKQIILLLATLLTGIAVSLAGTIGFVGLIVPHLVRLTLGPDHRVLLPVSAVGGGIFLIWADIVARVAVAPVELPVGVVTAFLGAPFFMYLLRTRKSRGYF</sequence>
<dbReference type="RefSeq" id="WP_044666008.1">
    <property type="nucleotide sequence ID" value="NZ_CDRZ01000276.1"/>
</dbReference>
<protein>
    <submittedName>
        <fullName evidence="9">Uncharacterized ABC transporter permease protein YvrB</fullName>
    </submittedName>
</protein>
<feature type="transmembrane region" description="Helical" evidence="8">
    <location>
        <begin position="109"/>
        <end position="129"/>
    </location>
</feature>
<keyword evidence="7 8" id="KW-0472">Membrane</keyword>
<dbReference type="InterPro" id="IPR000522">
    <property type="entry name" value="ABC_transptr_permease_BtuC"/>
</dbReference>
<proteinExistence type="inferred from homology"/>
<accession>A0A0B7MQG8</accession>
<name>A0A0B7MQG8_9FIRM</name>
<reference evidence="10" key="1">
    <citation type="submission" date="2015-01" db="EMBL/GenBank/DDBJ databases">
        <authorList>
            <person name="Manzoor Shahid"/>
            <person name="Zubair Saima"/>
        </authorList>
    </citation>
    <scope>NUCLEOTIDE SEQUENCE [LARGE SCALE GENOMIC DNA]</scope>
    <source>
        <strain evidence="10">Sp3</strain>
    </source>
</reference>
<keyword evidence="3" id="KW-0813">Transport</keyword>
<dbReference type="PANTHER" id="PTHR30472:SF25">
    <property type="entry name" value="ABC TRANSPORTER PERMEASE PROTEIN MJ0876-RELATED"/>
    <property type="match status" value="1"/>
</dbReference>
<evidence type="ECO:0000313" key="9">
    <source>
        <dbReference type="EMBL" id="CEO90221.1"/>
    </source>
</evidence>
<feature type="transmembrane region" description="Helical" evidence="8">
    <location>
        <begin position="293"/>
        <end position="316"/>
    </location>
</feature>
<evidence type="ECO:0000256" key="5">
    <source>
        <dbReference type="ARBA" id="ARBA00022692"/>
    </source>
</evidence>